<proteinExistence type="predicted"/>
<feature type="compositionally biased region" description="Low complexity" evidence="1">
    <location>
        <begin position="1"/>
        <end position="15"/>
    </location>
</feature>
<dbReference type="AlphaFoldDB" id="A0A177D9L1"/>
<organism evidence="2 3">
    <name type="scientific">Alternaria alternata</name>
    <name type="common">Alternaria rot fungus</name>
    <name type="synonym">Torula alternata</name>
    <dbReference type="NCBI Taxonomy" id="5599"/>
    <lineage>
        <taxon>Eukaryota</taxon>
        <taxon>Fungi</taxon>
        <taxon>Dikarya</taxon>
        <taxon>Ascomycota</taxon>
        <taxon>Pezizomycotina</taxon>
        <taxon>Dothideomycetes</taxon>
        <taxon>Pleosporomycetidae</taxon>
        <taxon>Pleosporales</taxon>
        <taxon>Pleosporineae</taxon>
        <taxon>Pleosporaceae</taxon>
        <taxon>Alternaria</taxon>
        <taxon>Alternaria sect. Alternaria</taxon>
        <taxon>Alternaria alternata complex</taxon>
    </lineage>
</organism>
<keyword evidence="3" id="KW-1185">Reference proteome</keyword>
<dbReference type="VEuPathDB" id="FungiDB:CC77DRAFT_428608"/>
<dbReference type="GeneID" id="29117233"/>
<evidence type="ECO:0000313" key="3">
    <source>
        <dbReference type="Proteomes" id="UP000077248"/>
    </source>
</evidence>
<dbReference type="KEGG" id="aalt:CC77DRAFT_428608"/>
<protein>
    <submittedName>
        <fullName evidence="2">Uncharacterized protein</fullName>
    </submittedName>
</protein>
<sequence>MSRLRSLRLSQTLSRIPHHPEPAAPPGHRLHLAILSSIDILASARPGRSPACWALVGRDVGTVAILLAATNICFAGATP</sequence>
<reference evidence="2 3" key="1">
    <citation type="submission" date="2016-05" db="EMBL/GenBank/DDBJ databases">
        <title>Comparative analysis of secretome profiles of manganese(II)-oxidizing ascomycete fungi.</title>
        <authorList>
            <consortium name="DOE Joint Genome Institute"/>
            <person name="Zeiner C.A."/>
            <person name="Purvine S.O."/>
            <person name="Zink E.M."/>
            <person name="Wu S."/>
            <person name="Pasa-Tolic L."/>
            <person name="Chaput D.L."/>
            <person name="Haridas S."/>
            <person name="Grigoriev I.V."/>
            <person name="Santelli C.M."/>
            <person name="Hansel C.M."/>
        </authorList>
    </citation>
    <scope>NUCLEOTIDE SEQUENCE [LARGE SCALE GENOMIC DNA]</scope>
    <source>
        <strain evidence="2 3">SRC1lrK2f</strain>
    </source>
</reference>
<dbReference type="RefSeq" id="XP_018381559.1">
    <property type="nucleotide sequence ID" value="XM_018531639.1"/>
</dbReference>
<feature type="region of interest" description="Disordered" evidence="1">
    <location>
        <begin position="1"/>
        <end position="25"/>
    </location>
</feature>
<dbReference type="EMBL" id="KV441491">
    <property type="protein sequence ID" value="OAG16138.1"/>
    <property type="molecule type" value="Genomic_DNA"/>
</dbReference>
<name>A0A177D9L1_ALTAL</name>
<dbReference type="Proteomes" id="UP000077248">
    <property type="component" value="Unassembled WGS sequence"/>
</dbReference>
<evidence type="ECO:0000256" key="1">
    <source>
        <dbReference type="SAM" id="MobiDB-lite"/>
    </source>
</evidence>
<accession>A0A177D9L1</accession>
<gene>
    <name evidence="2" type="ORF">CC77DRAFT_428608</name>
</gene>
<evidence type="ECO:0000313" key="2">
    <source>
        <dbReference type="EMBL" id="OAG16138.1"/>
    </source>
</evidence>